<dbReference type="SMART" id="SM00864">
    <property type="entry name" value="Tubulin"/>
    <property type="match status" value="1"/>
</dbReference>
<dbReference type="InterPro" id="IPR003008">
    <property type="entry name" value="Tubulin_FtsZ_GTPase"/>
</dbReference>
<evidence type="ECO:0000313" key="11">
    <source>
        <dbReference type="Proteomes" id="UP000289738"/>
    </source>
</evidence>
<comment type="function">
    <text evidence="7">Tubulin is the major constituent of microtubules, a cylinder consisting of laterally associated linear protofilaments composed of alpha- and beta-tubulin heterodimers. Microtubules grow by the addition of GTP-tubulin dimers to the microtubule end, where a stabilizing cap forms. Below the cap, tubulin dimers are in GDP-bound state, owing to GTPase activity of alpha-tubulin.</text>
</comment>
<dbReference type="Pfam" id="PF00091">
    <property type="entry name" value="Tubulin"/>
    <property type="match status" value="1"/>
</dbReference>
<keyword evidence="11" id="KW-1185">Reference proteome</keyword>
<dbReference type="STRING" id="3818.A0A445DQT2"/>
<evidence type="ECO:0000256" key="1">
    <source>
        <dbReference type="ARBA" id="ARBA00009636"/>
    </source>
</evidence>
<evidence type="ECO:0000256" key="7">
    <source>
        <dbReference type="ARBA" id="ARBA00034296"/>
    </source>
</evidence>
<reference evidence="10 11" key="1">
    <citation type="submission" date="2019-01" db="EMBL/GenBank/DDBJ databases">
        <title>Sequencing of cultivated peanut Arachis hypogaea provides insights into genome evolution and oil improvement.</title>
        <authorList>
            <person name="Chen X."/>
        </authorList>
    </citation>
    <scope>NUCLEOTIDE SEQUENCE [LARGE SCALE GENOMIC DNA]</scope>
    <source>
        <strain evidence="11">cv. Fuhuasheng</strain>
        <tissue evidence="10">Leaves</tissue>
    </source>
</reference>
<name>A0A445DQT2_ARAHY</name>
<protein>
    <recommendedName>
        <fullName evidence="9">Tubulin/FtsZ GTPase domain-containing protein</fullName>
    </recommendedName>
</protein>
<keyword evidence="3" id="KW-0547">Nucleotide-binding</keyword>
<evidence type="ECO:0000256" key="6">
    <source>
        <dbReference type="ARBA" id="ARBA00023134"/>
    </source>
</evidence>
<evidence type="ECO:0000256" key="2">
    <source>
        <dbReference type="ARBA" id="ARBA00022701"/>
    </source>
</evidence>
<comment type="caution">
    <text evidence="10">The sequence shown here is derived from an EMBL/GenBank/DDBJ whole genome shotgun (WGS) entry which is preliminary data.</text>
</comment>
<dbReference type="PANTHER" id="PTHR11588">
    <property type="entry name" value="TUBULIN"/>
    <property type="match status" value="1"/>
</dbReference>
<evidence type="ECO:0000256" key="4">
    <source>
        <dbReference type="ARBA" id="ARBA00022801"/>
    </source>
</evidence>
<dbReference type="InterPro" id="IPR002452">
    <property type="entry name" value="Alpha_tubulin"/>
</dbReference>
<dbReference type="AlphaFoldDB" id="A0A445DQT2"/>
<dbReference type="GO" id="GO:0005874">
    <property type="term" value="C:microtubule"/>
    <property type="evidence" value="ECO:0007669"/>
    <property type="project" value="UniProtKB-KW"/>
</dbReference>
<keyword evidence="4" id="KW-0378">Hydrolase</keyword>
<dbReference type="Proteomes" id="UP000289738">
    <property type="component" value="Chromosome A03"/>
</dbReference>
<sequence>MRNKTQQAHSSCYLRRSGTNRHQRVRAGTYHQLFHLEQLISGKEDTSNNFTKGHYIVNKEIVNFCFDHVCKPANNCTSLQAFLVFNTGSGTGSNLSSLLLERLSVDYGKKSKLDFTIYPSRQIWTVVVEPYNSVLSSHSLFEHINVTVLFGQ</sequence>
<dbReference type="PRINTS" id="PR01161">
    <property type="entry name" value="TUBULIN"/>
</dbReference>
<accession>A0A445DQT2</accession>
<dbReference type="EMBL" id="SDMP01000003">
    <property type="protein sequence ID" value="RYR65530.1"/>
    <property type="molecule type" value="Genomic_DNA"/>
</dbReference>
<dbReference type="InterPro" id="IPR000217">
    <property type="entry name" value="Tubulin"/>
</dbReference>
<dbReference type="GO" id="GO:0007017">
    <property type="term" value="P:microtubule-based process"/>
    <property type="evidence" value="ECO:0007669"/>
    <property type="project" value="InterPro"/>
</dbReference>
<keyword evidence="6" id="KW-0342">GTP-binding</keyword>
<evidence type="ECO:0000313" key="10">
    <source>
        <dbReference type="EMBL" id="RYR65530.1"/>
    </source>
</evidence>
<keyword evidence="2" id="KW-0493">Microtubule</keyword>
<proteinExistence type="inferred from homology"/>
<dbReference type="GO" id="GO:0016787">
    <property type="term" value="F:hydrolase activity"/>
    <property type="evidence" value="ECO:0007669"/>
    <property type="project" value="UniProtKB-KW"/>
</dbReference>
<evidence type="ECO:0000256" key="8">
    <source>
        <dbReference type="ARBA" id="ARBA00049117"/>
    </source>
</evidence>
<evidence type="ECO:0000256" key="3">
    <source>
        <dbReference type="ARBA" id="ARBA00022741"/>
    </source>
</evidence>
<comment type="similarity">
    <text evidence="1">Belongs to the tubulin family.</text>
</comment>
<keyword evidence="5" id="KW-0460">Magnesium</keyword>
<feature type="domain" description="Tubulin/FtsZ GTPase" evidence="9">
    <location>
        <begin position="10"/>
        <end position="151"/>
    </location>
</feature>
<dbReference type="InterPro" id="IPR036525">
    <property type="entry name" value="Tubulin/FtsZ_GTPase_sf"/>
</dbReference>
<organism evidence="10 11">
    <name type="scientific">Arachis hypogaea</name>
    <name type="common">Peanut</name>
    <dbReference type="NCBI Taxonomy" id="3818"/>
    <lineage>
        <taxon>Eukaryota</taxon>
        <taxon>Viridiplantae</taxon>
        <taxon>Streptophyta</taxon>
        <taxon>Embryophyta</taxon>
        <taxon>Tracheophyta</taxon>
        <taxon>Spermatophyta</taxon>
        <taxon>Magnoliopsida</taxon>
        <taxon>eudicotyledons</taxon>
        <taxon>Gunneridae</taxon>
        <taxon>Pentapetalae</taxon>
        <taxon>rosids</taxon>
        <taxon>fabids</taxon>
        <taxon>Fabales</taxon>
        <taxon>Fabaceae</taxon>
        <taxon>Papilionoideae</taxon>
        <taxon>50 kb inversion clade</taxon>
        <taxon>dalbergioids sensu lato</taxon>
        <taxon>Dalbergieae</taxon>
        <taxon>Pterocarpus clade</taxon>
        <taxon>Arachis</taxon>
    </lineage>
</organism>
<dbReference type="GO" id="GO:0005200">
    <property type="term" value="F:structural constituent of cytoskeleton"/>
    <property type="evidence" value="ECO:0007669"/>
    <property type="project" value="InterPro"/>
</dbReference>
<dbReference type="SUPFAM" id="SSF52490">
    <property type="entry name" value="Tubulin nucleotide-binding domain-like"/>
    <property type="match status" value="1"/>
</dbReference>
<dbReference type="Gene3D" id="3.40.50.1440">
    <property type="entry name" value="Tubulin/FtsZ, GTPase domain"/>
    <property type="match status" value="1"/>
</dbReference>
<evidence type="ECO:0000259" key="9">
    <source>
        <dbReference type="SMART" id="SM00864"/>
    </source>
</evidence>
<gene>
    <name evidence="10" type="ORF">Ahy_A03g011464</name>
</gene>
<comment type="catalytic activity">
    <reaction evidence="8">
        <text>GTP + H2O = GDP + phosphate + H(+)</text>
        <dbReference type="Rhea" id="RHEA:19669"/>
        <dbReference type="ChEBI" id="CHEBI:15377"/>
        <dbReference type="ChEBI" id="CHEBI:15378"/>
        <dbReference type="ChEBI" id="CHEBI:37565"/>
        <dbReference type="ChEBI" id="CHEBI:43474"/>
        <dbReference type="ChEBI" id="CHEBI:58189"/>
    </reaction>
    <physiologicalReaction direction="left-to-right" evidence="8">
        <dbReference type="Rhea" id="RHEA:19670"/>
    </physiologicalReaction>
</comment>
<evidence type="ECO:0000256" key="5">
    <source>
        <dbReference type="ARBA" id="ARBA00022842"/>
    </source>
</evidence>
<dbReference type="PRINTS" id="PR01162">
    <property type="entry name" value="ALPHATUBULIN"/>
</dbReference>
<dbReference type="GO" id="GO:0005525">
    <property type="term" value="F:GTP binding"/>
    <property type="evidence" value="ECO:0007669"/>
    <property type="project" value="UniProtKB-KW"/>
</dbReference>